<evidence type="ECO:0000313" key="11">
    <source>
        <dbReference type="EMBL" id="VFV28131.1"/>
    </source>
</evidence>
<evidence type="ECO:0000256" key="1">
    <source>
        <dbReference type="ARBA" id="ARBA00004869"/>
    </source>
</evidence>
<name>A0A485N3X4_LYNPA</name>
<keyword evidence="6" id="KW-0560">Oxidoreductase</keyword>
<sequence length="89" mass="10149">MSPTHDGEGQIKWICHIGCLVTRAAFNPGEVDIIAVHDPFIDLSYIVYMFQYDSTHSKFHNMVKVENKKLVISGRPISIFQEQDPTDVK</sequence>
<dbReference type="Gene3D" id="3.40.50.720">
    <property type="entry name" value="NAD(P)-binding Rossmann-like Domain"/>
    <property type="match status" value="1"/>
</dbReference>
<feature type="domain" description="Glyceraldehyde 3-phosphate dehydrogenase NAD(P) binding" evidence="10">
    <location>
        <begin position="14"/>
        <end position="89"/>
    </location>
</feature>
<evidence type="ECO:0000256" key="7">
    <source>
        <dbReference type="ARBA" id="ARBA00023027"/>
    </source>
</evidence>
<dbReference type="PANTHER" id="PTHR10836">
    <property type="entry name" value="GLYCERALDEHYDE 3-PHOSPHATE DEHYDROGENASE"/>
    <property type="match status" value="1"/>
</dbReference>
<evidence type="ECO:0000256" key="4">
    <source>
        <dbReference type="ARBA" id="ARBA00021022"/>
    </source>
</evidence>
<keyword evidence="5" id="KW-0963">Cytoplasm</keyword>
<evidence type="ECO:0000256" key="5">
    <source>
        <dbReference type="ARBA" id="ARBA00022490"/>
    </source>
</evidence>
<comment type="similarity">
    <text evidence="2">Belongs to the glyceraldehyde-3-phosphate dehydrogenase family.</text>
</comment>
<dbReference type="GO" id="GO:0004365">
    <property type="term" value="F:glyceraldehyde-3-phosphate dehydrogenase (NAD+) (phosphorylating) activity"/>
    <property type="evidence" value="ECO:0007669"/>
    <property type="project" value="UniProtKB-EC"/>
</dbReference>
<dbReference type="InterPro" id="IPR036291">
    <property type="entry name" value="NAD(P)-bd_dom_sf"/>
</dbReference>
<dbReference type="InterPro" id="IPR020828">
    <property type="entry name" value="GlycerAld_3-P_DH_NAD(P)-bd"/>
</dbReference>
<organism evidence="11 12">
    <name type="scientific">Lynx pardinus</name>
    <name type="common">Iberian lynx</name>
    <name type="synonym">Felis pardina</name>
    <dbReference type="NCBI Taxonomy" id="191816"/>
    <lineage>
        <taxon>Eukaryota</taxon>
        <taxon>Metazoa</taxon>
        <taxon>Chordata</taxon>
        <taxon>Craniata</taxon>
        <taxon>Vertebrata</taxon>
        <taxon>Euteleostomi</taxon>
        <taxon>Mammalia</taxon>
        <taxon>Eutheria</taxon>
        <taxon>Laurasiatheria</taxon>
        <taxon>Carnivora</taxon>
        <taxon>Feliformia</taxon>
        <taxon>Felidae</taxon>
        <taxon>Felinae</taxon>
        <taxon>Lynx</taxon>
    </lineage>
</organism>
<dbReference type="AlphaFoldDB" id="A0A485N3X4"/>
<comment type="pathway">
    <text evidence="1">Carbohydrate degradation; glycolysis; pyruvate from D-glyceraldehyde 3-phosphate: step 1/5.</text>
</comment>
<dbReference type="GO" id="GO:0005829">
    <property type="term" value="C:cytosol"/>
    <property type="evidence" value="ECO:0007669"/>
    <property type="project" value="TreeGrafter"/>
</dbReference>
<dbReference type="EMBL" id="CAAGRJ010010862">
    <property type="protein sequence ID" value="VFV28131.1"/>
    <property type="molecule type" value="Genomic_DNA"/>
</dbReference>
<dbReference type="GO" id="GO:0051287">
    <property type="term" value="F:NAD binding"/>
    <property type="evidence" value="ECO:0007669"/>
    <property type="project" value="InterPro"/>
</dbReference>
<evidence type="ECO:0000313" key="12">
    <source>
        <dbReference type="Proteomes" id="UP000386466"/>
    </source>
</evidence>
<keyword evidence="7" id="KW-0520">NAD</keyword>
<dbReference type="Pfam" id="PF00044">
    <property type="entry name" value="Gp_dh_N"/>
    <property type="match status" value="1"/>
</dbReference>
<dbReference type="SUPFAM" id="SSF51735">
    <property type="entry name" value="NAD(P)-binding Rossmann-fold domains"/>
    <property type="match status" value="1"/>
</dbReference>
<evidence type="ECO:0000259" key="10">
    <source>
        <dbReference type="SMART" id="SM00846"/>
    </source>
</evidence>
<accession>A0A485N3X4</accession>
<dbReference type="Proteomes" id="UP000386466">
    <property type="component" value="Unassembled WGS sequence"/>
</dbReference>
<evidence type="ECO:0000256" key="8">
    <source>
        <dbReference type="ARBA" id="ARBA00023152"/>
    </source>
</evidence>
<evidence type="ECO:0000256" key="2">
    <source>
        <dbReference type="ARBA" id="ARBA00007406"/>
    </source>
</evidence>
<evidence type="ECO:0000256" key="6">
    <source>
        <dbReference type="ARBA" id="ARBA00023002"/>
    </source>
</evidence>
<evidence type="ECO:0000256" key="9">
    <source>
        <dbReference type="ARBA" id="ARBA00047698"/>
    </source>
</evidence>
<keyword evidence="12" id="KW-1185">Reference proteome</keyword>
<evidence type="ECO:0000256" key="3">
    <source>
        <dbReference type="ARBA" id="ARBA00013119"/>
    </source>
</evidence>
<keyword evidence="8" id="KW-0324">Glycolysis</keyword>
<protein>
    <recommendedName>
        <fullName evidence="4">Glyceraldehyde-3-phosphate dehydrogenase</fullName>
        <ecNumber evidence="3">1.2.1.12</ecNumber>
    </recommendedName>
</protein>
<dbReference type="SMART" id="SM00846">
    <property type="entry name" value="Gp_dh_N"/>
    <property type="match status" value="1"/>
</dbReference>
<proteinExistence type="inferred from homology"/>
<comment type="catalytic activity">
    <reaction evidence="9">
        <text>D-glyceraldehyde 3-phosphate + phosphate + NAD(+) = (2R)-3-phospho-glyceroyl phosphate + NADH + H(+)</text>
        <dbReference type="Rhea" id="RHEA:10300"/>
        <dbReference type="ChEBI" id="CHEBI:15378"/>
        <dbReference type="ChEBI" id="CHEBI:43474"/>
        <dbReference type="ChEBI" id="CHEBI:57540"/>
        <dbReference type="ChEBI" id="CHEBI:57604"/>
        <dbReference type="ChEBI" id="CHEBI:57945"/>
        <dbReference type="ChEBI" id="CHEBI:59776"/>
        <dbReference type="EC" id="1.2.1.12"/>
    </reaction>
</comment>
<reference evidence="11 12" key="1">
    <citation type="submission" date="2019-01" db="EMBL/GenBank/DDBJ databases">
        <authorList>
            <person name="Alioto T."/>
            <person name="Alioto T."/>
        </authorList>
    </citation>
    <scope>NUCLEOTIDE SEQUENCE [LARGE SCALE GENOMIC DNA]</scope>
</reference>
<dbReference type="EC" id="1.2.1.12" evidence="3"/>
<dbReference type="PANTHER" id="PTHR10836:SF111">
    <property type="entry name" value="GLYCERALDEHYDE-3-PHOSPHATE DEHYDROGENASE"/>
    <property type="match status" value="1"/>
</dbReference>
<dbReference type="GO" id="GO:0006096">
    <property type="term" value="P:glycolytic process"/>
    <property type="evidence" value="ECO:0007669"/>
    <property type="project" value="UniProtKB-KW"/>
</dbReference>
<gene>
    <name evidence="11" type="ORF">LYPA_23C002265</name>
</gene>
<dbReference type="InterPro" id="IPR020831">
    <property type="entry name" value="GlycerAld/Erythrose_P_DH"/>
</dbReference>